<dbReference type="PANTHER" id="PTHR11132">
    <property type="entry name" value="SOLUTE CARRIER FAMILY 35"/>
    <property type="match status" value="1"/>
</dbReference>
<evidence type="ECO:0000256" key="1">
    <source>
        <dbReference type="ARBA" id="ARBA00004141"/>
    </source>
</evidence>
<feature type="transmembrane region" description="Helical" evidence="6">
    <location>
        <begin position="259"/>
        <end position="280"/>
    </location>
</feature>
<name>A0A7S0N3M0_9CHLO</name>
<gene>
    <name evidence="8" type="ORF">POBO1169_LOCUS4260</name>
</gene>
<evidence type="ECO:0000256" key="3">
    <source>
        <dbReference type="ARBA" id="ARBA00022989"/>
    </source>
</evidence>
<feature type="region of interest" description="Disordered" evidence="5">
    <location>
        <begin position="342"/>
        <end position="370"/>
    </location>
</feature>
<evidence type="ECO:0000256" key="4">
    <source>
        <dbReference type="ARBA" id="ARBA00023136"/>
    </source>
</evidence>
<keyword evidence="3 6" id="KW-1133">Transmembrane helix</keyword>
<feature type="transmembrane region" description="Helical" evidence="6">
    <location>
        <begin position="161"/>
        <end position="180"/>
    </location>
</feature>
<protein>
    <recommendedName>
        <fullName evidence="7">Sugar phosphate transporter domain-containing protein</fullName>
    </recommendedName>
</protein>
<feature type="transmembrane region" description="Helical" evidence="6">
    <location>
        <begin position="186"/>
        <end position="208"/>
    </location>
</feature>
<dbReference type="EMBL" id="HBFA01008166">
    <property type="protein sequence ID" value="CAD8656086.1"/>
    <property type="molecule type" value="Transcribed_RNA"/>
</dbReference>
<evidence type="ECO:0000256" key="2">
    <source>
        <dbReference type="ARBA" id="ARBA00022692"/>
    </source>
</evidence>
<feature type="domain" description="Sugar phosphate transporter" evidence="7">
    <location>
        <begin position="56"/>
        <end position="328"/>
    </location>
</feature>
<evidence type="ECO:0000259" key="7">
    <source>
        <dbReference type="Pfam" id="PF03151"/>
    </source>
</evidence>
<dbReference type="InterPro" id="IPR004853">
    <property type="entry name" value="Sugar_P_trans_dom"/>
</dbReference>
<dbReference type="GO" id="GO:0016020">
    <property type="term" value="C:membrane"/>
    <property type="evidence" value="ECO:0007669"/>
    <property type="project" value="UniProtKB-SubCell"/>
</dbReference>
<proteinExistence type="predicted"/>
<evidence type="ECO:0000256" key="5">
    <source>
        <dbReference type="SAM" id="MobiDB-lite"/>
    </source>
</evidence>
<dbReference type="InterPro" id="IPR050186">
    <property type="entry name" value="TPT_transporter"/>
</dbReference>
<dbReference type="Pfam" id="PF03151">
    <property type="entry name" value="TPT"/>
    <property type="match status" value="1"/>
</dbReference>
<dbReference type="AlphaFoldDB" id="A0A7S0N3M0"/>
<sequence length="370" mass="40467">MGRLFAYKQAPAECKQDSFDNLCFETKPKQKLRQIRIAGKMVELGTIGALTLSVVSSVSIVVCNKWLITNLGFHFATTLTCAHMAVTAAFLHLARMMRWFEAKSMELRPLIIFSTISSISIGFLNLSLGMNSVGFYQMTKLAIIPCTVTMQSIYYGKRFSFMVKLALGVLLGGVGVATVTDLQLNFMGSLMSLFAVITTCVSQIWTNTLQKRFSVSSTQLLYNSAPYQALTMLIVGPVLDKALTGDTVLDFDYNTTVVIFATLSCLIAISVNFSTFLVIGKCDAVTYQVLGHLKTMLVLGFGFVVLGSPANWRNIGGIGIALVGMVAYAHYDSVDQAQQKLQSSKVAENKEDPEQGKPLLAHEQLSARKP</sequence>
<evidence type="ECO:0000256" key="6">
    <source>
        <dbReference type="SAM" id="Phobius"/>
    </source>
</evidence>
<accession>A0A7S0N3M0</accession>
<evidence type="ECO:0000313" key="8">
    <source>
        <dbReference type="EMBL" id="CAD8656086.1"/>
    </source>
</evidence>
<organism evidence="8">
    <name type="scientific">Pyramimonas obovata</name>
    <dbReference type="NCBI Taxonomy" id="1411642"/>
    <lineage>
        <taxon>Eukaryota</taxon>
        <taxon>Viridiplantae</taxon>
        <taxon>Chlorophyta</taxon>
        <taxon>Pyramimonadophyceae</taxon>
        <taxon>Pyramimonadales</taxon>
        <taxon>Pyramimonadaceae</taxon>
        <taxon>Pyramimonas</taxon>
        <taxon>Pyramimonas incertae sedis</taxon>
    </lineage>
</organism>
<feature type="transmembrane region" description="Helical" evidence="6">
    <location>
        <begin position="41"/>
        <end position="67"/>
    </location>
</feature>
<keyword evidence="2 6" id="KW-0812">Transmembrane</keyword>
<comment type="subcellular location">
    <subcellularLocation>
        <location evidence="1">Membrane</location>
        <topology evidence="1">Multi-pass membrane protein</topology>
    </subcellularLocation>
</comment>
<reference evidence="8" key="1">
    <citation type="submission" date="2021-01" db="EMBL/GenBank/DDBJ databases">
        <authorList>
            <person name="Corre E."/>
            <person name="Pelletier E."/>
            <person name="Niang G."/>
            <person name="Scheremetjew M."/>
            <person name="Finn R."/>
            <person name="Kale V."/>
            <person name="Holt S."/>
            <person name="Cochrane G."/>
            <person name="Meng A."/>
            <person name="Brown T."/>
            <person name="Cohen L."/>
        </authorList>
    </citation>
    <scope>NUCLEOTIDE SEQUENCE</scope>
    <source>
        <strain evidence="8">CCMP722</strain>
    </source>
</reference>
<feature type="transmembrane region" description="Helical" evidence="6">
    <location>
        <begin position="73"/>
        <end position="95"/>
    </location>
</feature>
<feature type="transmembrane region" description="Helical" evidence="6">
    <location>
        <begin position="287"/>
        <end position="306"/>
    </location>
</feature>
<feature type="transmembrane region" description="Helical" evidence="6">
    <location>
        <begin position="312"/>
        <end position="331"/>
    </location>
</feature>
<keyword evidence="4 6" id="KW-0472">Membrane</keyword>
<feature type="transmembrane region" description="Helical" evidence="6">
    <location>
        <begin position="107"/>
        <end position="128"/>
    </location>
</feature>